<keyword evidence="4" id="KW-1185">Reference proteome</keyword>
<proteinExistence type="predicted"/>
<gene>
    <name evidence="3" type="ORF">PEVE_00015018</name>
</gene>
<evidence type="ECO:0000313" key="4">
    <source>
        <dbReference type="Proteomes" id="UP001159427"/>
    </source>
</evidence>
<feature type="region of interest" description="Disordered" evidence="1">
    <location>
        <begin position="215"/>
        <end position="242"/>
    </location>
</feature>
<feature type="domain" description="SGNH hydrolase-type esterase" evidence="2">
    <location>
        <begin position="28"/>
        <end position="107"/>
    </location>
</feature>
<protein>
    <recommendedName>
        <fullName evidence="2">SGNH hydrolase-type esterase domain-containing protein</fullName>
    </recommendedName>
</protein>
<accession>A0ABN8S1Q2</accession>
<evidence type="ECO:0000256" key="1">
    <source>
        <dbReference type="SAM" id="MobiDB-lite"/>
    </source>
</evidence>
<evidence type="ECO:0000313" key="3">
    <source>
        <dbReference type="EMBL" id="CAH3183692.1"/>
    </source>
</evidence>
<reference evidence="3 4" key="1">
    <citation type="submission" date="2022-05" db="EMBL/GenBank/DDBJ databases">
        <authorList>
            <consortium name="Genoscope - CEA"/>
            <person name="William W."/>
        </authorList>
    </citation>
    <scope>NUCLEOTIDE SEQUENCE [LARGE SCALE GENOMIC DNA]</scope>
</reference>
<dbReference type="SUPFAM" id="SSF52266">
    <property type="entry name" value="SGNH hydrolase"/>
    <property type="match status" value="1"/>
</dbReference>
<dbReference type="Gene3D" id="3.40.50.1110">
    <property type="entry name" value="SGNH hydrolase"/>
    <property type="match status" value="1"/>
</dbReference>
<dbReference type="Pfam" id="PF13472">
    <property type="entry name" value="Lipase_GDSL_2"/>
    <property type="match status" value="1"/>
</dbReference>
<dbReference type="Proteomes" id="UP001159427">
    <property type="component" value="Unassembled WGS sequence"/>
</dbReference>
<evidence type="ECO:0000259" key="2">
    <source>
        <dbReference type="Pfam" id="PF13472"/>
    </source>
</evidence>
<feature type="compositionally biased region" description="Polar residues" evidence="1">
    <location>
        <begin position="224"/>
        <end position="242"/>
    </location>
</feature>
<dbReference type="InterPro" id="IPR036514">
    <property type="entry name" value="SGNH_hydro_sf"/>
</dbReference>
<organism evidence="3 4">
    <name type="scientific">Porites evermanni</name>
    <dbReference type="NCBI Taxonomy" id="104178"/>
    <lineage>
        <taxon>Eukaryota</taxon>
        <taxon>Metazoa</taxon>
        <taxon>Cnidaria</taxon>
        <taxon>Anthozoa</taxon>
        <taxon>Hexacorallia</taxon>
        <taxon>Scleractinia</taxon>
        <taxon>Fungiina</taxon>
        <taxon>Poritidae</taxon>
        <taxon>Porites</taxon>
    </lineage>
</organism>
<name>A0ABN8S1Q2_9CNID</name>
<sequence length="242" mass="26733">MDNTANILILGHSFVRRLQTFLTEHHDRRAAHNMNLPHENISFLGIGGRTVSKILSFDLDKIKAFQPKVIILELGTNDLCVEGQRPESVGSDIEHLVQVLHDHCGADFIMNMVSSITSAISSAVLESLKSAGIIPQEPVQTSDPAAACNMHWELWLQAHHMTKLSSSNNPPNSFNRQSKQPFPRGFCWKFHQGERCFGCNYKHACFKCGGDHPATKCKSGKPTVATSRTVASSPTTNTSQNK</sequence>
<dbReference type="CDD" id="cd00229">
    <property type="entry name" value="SGNH_hydrolase"/>
    <property type="match status" value="1"/>
</dbReference>
<dbReference type="InterPro" id="IPR013830">
    <property type="entry name" value="SGNH_hydro"/>
</dbReference>
<comment type="caution">
    <text evidence="3">The sequence shown here is derived from an EMBL/GenBank/DDBJ whole genome shotgun (WGS) entry which is preliminary data.</text>
</comment>
<dbReference type="EMBL" id="CALNXI010002145">
    <property type="protein sequence ID" value="CAH3183692.1"/>
    <property type="molecule type" value="Genomic_DNA"/>
</dbReference>